<dbReference type="GO" id="GO:0032259">
    <property type="term" value="P:methylation"/>
    <property type="evidence" value="ECO:0007669"/>
    <property type="project" value="UniProtKB-KW"/>
</dbReference>
<evidence type="ECO:0000256" key="4">
    <source>
        <dbReference type="ARBA" id="ARBA00022655"/>
    </source>
</evidence>
<dbReference type="AlphaFoldDB" id="A0A2T2WL27"/>
<feature type="binding site" evidence="7 9">
    <location>
        <position position="85"/>
    </location>
    <ligand>
        <name>3-methyl-2-oxobutanoate</name>
        <dbReference type="ChEBI" id="CHEBI:11851"/>
    </ligand>
</feature>
<comment type="catalytic activity">
    <reaction evidence="7">
        <text>(6R)-5,10-methylene-5,6,7,8-tetrahydrofolate + 3-methyl-2-oxobutanoate + H2O = 2-dehydropantoate + (6S)-5,6,7,8-tetrahydrofolate</text>
        <dbReference type="Rhea" id="RHEA:11824"/>
        <dbReference type="ChEBI" id="CHEBI:11561"/>
        <dbReference type="ChEBI" id="CHEBI:11851"/>
        <dbReference type="ChEBI" id="CHEBI:15377"/>
        <dbReference type="ChEBI" id="CHEBI:15636"/>
        <dbReference type="ChEBI" id="CHEBI:57453"/>
        <dbReference type="EC" id="2.1.2.11"/>
    </reaction>
</comment>
<dbReference type="InterPro" id="IPR015813">
    <property type="entry name" value="Pyrv/PenolPyrv_kinase-like_dom"/>
</dbReference>
<dbReference type="FunFam" id="3.20.20.60:FF:000003">
    <property type="entry name" value="3-methyl-2-oxobutanoate hydroxymethyltransferase"/>
    <property type="match status" value="1"/>
</dbReference>
<evidence type="ECO:0000256" key="6">
    <source>
        <dbReference type="ARBA" id="ARBA00056497"/>
    </source>
</evidence>
<accession>A0A2T2WL27</accession>
<name>A0A2T2WL27_9FIRM</name>
<evidence type="ECO:0000313" key="11">
    <source>
        <dbReference type="EMBL" id="PSR22941.1"/>
    </source>
</evidence>
<feature type="binding site" evidence="7 10">
    <location>
        <position position="85"/>
    </location>
    <ligand>
        <name>Mg(2+)</name>
        <dbReference type="ChEBI" id="CHEBI:18420"/>
    </ligand>
</feature>
<dbReference type="InterPro" id="IPR003700">
    <property type="entry name" value="Pantoate_hydroxy_MeTrfase"/>
</dbReference>
<feature type="active site" description="Proton acceptor" evidence="7 8">
    <location>
        <position position="183"/>
    </location>
</feature>
<dbReference type="CDD" id="cd06557">
    <property type="entry name" value="KPHMT-like"/>
    <property type="match status" value="1"/>
</dbReference>
<dbReference type="GO" id="GO:0000287">
    <property type="term" value="F:magnesium ion binding"/>
    <property type="evidence" value="ECO:0007669"/>
    <property type="project" value="TreeGrafter"/>
</dbReference>
<comment type="subunit">
    <text evidence="3 7">Homodecamer; pentamer of dimers.</text>
</comment>
<comment type="caution">
    <text evidence="11">The sequence shown here is derived from an EMBL/GenBank/DDBJ whole genome shotgun (WGS) entry which is preliminary data.</text>
</comment>
<keyword evidence="4 7" id="KW-0566">Pantothenate biosynthesis</keyword>
<dbReference type="UniPathway" id="UPA00028">
    <property type="reaction ID" value="UER00003"/>
</dbReference>
<dbReference type="EC" id="2.1.2.11" evidence="7"/>
<dbReference type="PIRSF" id="PIRSF000388">
    <property type="entry name" value="Pantoate_hydroxy_MeTrfase"/>
    <property type="match status" value="1"/>
</dbReference>
<organism evidence="11 12">
    <name type="scientific">Sulfobacillus acidophilus</name>
    <dbReference type="NCBI Taxonomy" id="53633"/>
    <lineage>
        <taxon>Bacteria</taxon>
        <taxon>Bacillati</taxon>
        <taxon>Bacillota</taxon>
        <taxon>Clostridia</taxon>
        <taxon>Eubacteriales</taxon>
        <taxon>Clostridiales Family XVII. Incertae Sedis</taxon>
        <taxon>Sulfobacillus</taxon>
    </lineage>
</organism>
<protein>
    <recommendedName>
        <fullName evidence="7">3-methyl-2-oxobutanoate hydroxymethyltransferase</fullName>
        <ecNumber evidence="7">2.1.2.11</ecNumber>
    </recommendedName>
    <alternativeName>
        <fullName evidence="7">Ketopantoate hydroxymethyltransferase</fullName>
        <shortName evidence="7">KPHMT</shortName>
    </alternativeName>
</protein>
<evidence type="ECO:0000256" key="1">
    <source>
        <dbReference type="ARBA" id="ARBA00005033"/>
    </source>
</evidence>
<keyword evidence="7" id="KW-0963">Cytoplasm</keyword>
<evidence type="ECO:0000256" key="5">
    <source>
        <dbReference type="ARBA" id="ARBA00022679"/>
    </source>
</evidence>
<comment type="function">
    <text evidence="6 7">Catalyzes the reversible reaction in which hydroxymethyl group from 5,10-methylenetetrahydrofolate is transferred onto alpha-ketoisovalerate to form ketopantoate.</text>
</comment>
<dbReference type="Proteomes" id="UP000241848">
    <property type="component" value="Unassembled WGS sequence"/>
</dbReference>
<feature type="binding site" evidence="7 9">
    <location>
        <position position="114"/>
    </location>
    <ligand>
        <name>3-methyl-2-oxobutanoate</name>
        <dbReference type="ChEBI" id="CHEBI:11851"/>
    </ligand>
</feature>
<sequence>MKERLTAQKLKSWKEQETPLVWLTAYDFSQAEMAEQAGVDVILVGDSVGTTVMGYDSTLPVTMDDMVYHARMVRRGAPKTMMVVDLPFLSYTRPDQALSNAGRFMQETLADGVKLEGGRRVLDVVDALIAHDIPVIGHLGLTPQSVHAMGGYRVQARTQETVRQLLDDAQALADHGIAALVLEGIPDRVAAYVTEQIAIPTIGIGAGNGTDGQVLVFHDCLGLSSRYPKFAKPFADVRHAIVSGIEQYGSEVRTRAFPSDEHSYHITDKEWEAFWSREHSD</sequence>
<dbReference type="EMBL" id="PXYV01000010">
    <property type="protein sequence ID" value="PSR22941.1"/>
    <property type="molecule type" value="Genomic_DNA"/>
</dbReference>
<dbReference type="NCBIfam" id="NF001452">
    <property type="entry name" value="PRK00311.1"/>
    <property type="match status" value="1"/>
</dbReference>
<feature type="binding site" evidence="7 9">
    <location>
        <begin position="46"/>
        <end position="47"/>
    </location>
    <ligand>
        <name>3-methyl-2-oxobutanoate</name>
        <dbReference type="ChEBI" id="CHEBI:11851"/>
    </ligand>
</feature>
<comment type="subcellular location">
    <subcellularLocation>
        <location evidence="7">Cytoplasm</location>
    </subcellularLocation>
</comment>
<dbReference type="SUPFAM" id="SSF51621">
    <property type="entry name" value="Phosphoenolpyruvate/pyruvate domain"/>
    <property type="match status" value="1"/>
</dbReference>
<dbReference type="InterPro" id="IPR040442">
    <property type="entry name" value="Pyrv_kinase-like_dom_sf"/>
</dbReference>
<evidence type="ECO:0000313" key="12">
    <source>
        <dbReference type="Proteomes" id="UP000241848"/>
    </source>
</evidence>
<evidence type="ECO:0000256" key="9">
    <source>
        <dbReference type="PIRSR" id="PIRSR000388-2"/>
    </source>
</evidence>
<evidence type="ECO:0000256" key="10">
    <source>
        <dbReference type="PIRSR" id="PIRSR000388-3"/>
    </source>
</evidence>
<comment type="similarity">
    <text evidence="2 7">Belongs to the PanB family.</text>
</comment>
<dbReference type="PANTHER" id="PTHR20881:SF0">
    <property type="entry name" value="3-METHYL-2-OXOBUTANOATE HYDROXYMETHYLTRANSFERASE"/>
    <property type="match status" value="1"/>
</dbReference>
<feature type="binding site" evidence="7 10">
    <location>
        <position position="116"/>
    </location>
    <ligand>
        <name>Mg(2+)</name>
        <dbReference type="ChEBI" id="CHEBI:18420"/>
    </ligand>
</feature>
<comment type="pathway">
    <text evidence="1 7">Cofactor biosynthesis; (R)-pantothenate biosynthesis; (R)-pantoate from 3-methyl-2-oxobutanoate: step 1/2.</text>
</comment>
<dbReference type="GO" id="GO:0015940">
    <property type="term" value="P:pantothenate biosynthetic process"/>
    <property type="evidence" value="ECO:0007669"/>
    <property type="project" value="UniProtKB-UniRule"/>
</dbReference>
<evidence type="ECO:0000256" key="3">
    <source>
        <dbReference type="ARBA" id="ARBA00011424"/>
    </source>
</evidence>
<keyword evidence="7 10" id="KW-0479">Metal-binding</keyword>
<feature type="binding site" evidence="7 10">
    <location>
        <position position="46"/>
    </location>
    <ligand>
        <name>Mg(2+)</name>
        <dbReference type="ChEBI" id="CHEBI:18420"/>
    </ligand>
</feature>
<reference evidence="11 12" key="1">
    <citation type="journal article" date="2014" name="BMC Genomics">
        <title>Comparison of environmental and isolate Sulfobacillus genomes reveals diverse carbon, sulfur, nitrogen, and hydrogen metabolisms.</title>
        <authorList>
            <person name="Justice N.B."/>
            <person name="Norman A."/>
            <person name="Brown C.T."/>
            <person name="Singh A."/>
            <person name="Thomas B.C."/>
            <person name="Banfield J.F."/>
        </authorList>
    </citation>
    <scope>NUCLEOTIDE SEQUENCE [LARGE SCALE GENOMIC DNA]</scope>
    <source>
        <strain evidence="11">AMDSBA3</strain>
    </source>
</reference>
<dbReference type="HAMAP" id="MF_00156">
    <property type="entry name" value="PanB"/>
    <property type="match status" value="1"/>
</dbReference>
<dbReference type="Gene3D" id="3.20.20.60">
    <property type="entry name" value="Phosphoenolpyruvate-binding domains"/>
    <property type="match status" value="1"/>
</dbReference>
<comment type="cofactor">
    <cofactor evidence="7 10">
        <name>Mg(2+)</name>
        <dbReference type="ChEBI" id="CHEBI:18420"/>
    </cofactor>
    <text evidence="7 10">Binds 1 Mg(2+) ion per subunit.</text>
</comment>
<keyword evidence="5 7" id="KW-0808">Transferase</keyword>
<dbReference type="PANTHER" id="PTHR20881">
    <property type="entry name" value="3-METHYL-2-OXOBUTANOATE HYDROXYMETHYLTRANSFERASE"/>
    <property type="match status" value="1"/>
</dbReference>
<evidence type="ECO:0000256" key="8">
    <source>
        <dbReference type="PIRSR" id="PIRSR000388-1"/>
    </source>
</evidence>
<evidence type="ECO:0000256" key="2">
    <source>
        <dbReference type="ARBA" id="ARBA00008676"/>
    </source>
</evidence>
<keyword evidence="11" id="KW-0489">Methyltransferase</keyword>
<gene>
    <name evidence="7 11" type="primary">panB</name>
    <name evidence="11" type="ORF">C7B45_04790</name>
</gene>
<dbReference type="GO" id="GO:0003864">
    <property type="term" value="F:3-methyl-2-oxobutanoate hydroxymethyltransferase activity"/>
    <property type="evidence" value="ECO:0007669"/>
    <property type="project" value="UniProtKB-UniRule"/>
</dbReference>
<dbReference type="Pfam" id="PF02548">
    <property type="entry name" value="Pantoate_transf"/>
    <property type="match status" value="1"/>
</dbReference>
<dbReference type="NCBIfam" id="TIGR00222">
    <property type="entry name" value="panB"/>
    <property type="match status" value="1"/>
</dbReference>
<evidence type="ECO:0000256" key="7">
    <source>
        <dbReference type="HAMAP-Rule" id="MF_00156"/>
    </source>
</evidence>
<dbReference type="GO" id="GO:0005737">
    <property type="term" value="C:cytoplasm"/>
    <property type="evidence" value="ECO:0007669"/>
    <property type="project" value="UniProtKB-SubCell"/>
</dbReference>
<keyword evidence="7 10" id="KW-0460">Magnesium</keyword>
<dbReference type="GO" id="GO:0008168">
    <property type="term" value="F:methyltransferase activity"/>
    <property type="evidence" value="ECO:0007669"/>
    <property type="project" value="UniProtKB-KW"/>
</dbReference>
<proteinExistence type="inferred from homology"/>